<proteinExistence type="predicted"/>
<dbReference type="Proteomes" id="UP001150581">
    <property type="component" value="Unassembled WGS sequence"/>
</dbReference>
<name>A0ACC1I4M4_9FUNG</name>
<sequence length="173" mass="18664">MLRLNLFSYGTTYVAIAGEVLNVLVGQLGIKDKAAMWKTKTRLGHVLCLLRSLQHWAPAIYMFVSGIQALSDPTLVLEVDEAKLQDIIKRQNLDEQQQQQPNIGGILGASCAPDSSAVGGRSSSGDGSVSQFSNPYPPNHIINLIVDDLDSSLATFLAPAYPMLLLKIIASNV</sequence>
<gene>
    <name evidence="1" type="ORF">LPJ66_008968</name>
</gene>
<accession>A0ACC1I4M4</accession>
<reference evidence="1" key="1">
    <citation type="submission" date="2022-07" db="EMBL/GenBank/DDBJ databases">
        <title>Phylogenomic reconstructions and comparative analyses of Kickxellomycotina fungi.</title>
        <authorList>
            <person name="Reynolds N.K."/>
            <person name="Stajich J.E."/>
            <person name="Barry K."/>
            <person name="Grigoriev I.V."/>
            <person name="Crous P."/>
            <person name="Smith M.E."/>
        </authorList>
    </citation>
    <scope>NUCLEOTIDE SEQUENCE</scope>
    <source>
        <strain evidence="1">Benny 63K</strain>
    </source>
</reference>
<dbReference type="EMBL" id="JANBPG010001925">
    <property type="protein sequence ID" value="KAJ1887716.1"/>
    <property type="molecule type" value="Genomic_DNA"/>
</dbReference>
<evidence type="ECO:0000313" key="2">
    <source>
        <dbReference type="Proteomes" id="UP001150581"/>
    </source>
</evidence>
<keyword evidence="2" id="KW-1185">Reference proteome</keyword>
<evidence type="ECO:0000313" key="1">
    <source>
        <dbReference type="EMBL" id="KAJ1887716.1"/>
    </source>
</evidence>
<organism evidence="1 2">
    <name type="scientific">Kickxella alabastrina</name>
    <dbReference type="NCBI Taxonomy" id="61397"/>
    <lineage>
        <taxon>Eukaryota</taxon>
        <taxon>Fungi</taxon>
        <taxon>Fungi incertae sedis</taxon>
        <taxon>Zoopagomycota</taxon>
        <taxon>Kickxellomycotina</taxon>
        <taxon>Kickxellomycetes</taxon>
        <taxon>Kickxellales</taxon>
        <taxon>Kickxellaceae</taxon>
        <taxon>Kickxella</taxon>
    </lineage>
</organism>
<protein>
    <submittedName>
        <fullName evidence="1">Uncharacterized protein</fullName>
    </submittedName>
</protein>
<comment type="caution">
    <text evidence="1">The sequence shown here is derived from an EMBL/GenBank/DDBJ whole genome shotgun (WGS) entry which is preliminary data.</text>
</comment>